<dbReference type="GO" id="GO:0006430">
    <property type="term" value="P:lysyl-tRNA aminoacylation"/>
    <property type="evidence" value="ECO:0007669"/>
    <property type="project" value="InterPro"/>
</dbReference>
<dbReference type="SUPFAM" id="SSF55681">
    <property type="entry name" value="Class II aaRS and biotin synthetases"/>
    <property type="match status" value="1"/>
</dbReference>
<protein>
    <submittedName>
        <fullName evidence="7">Lysyl-tRNA synthetase class 2</fullName>
    </submittedName>
</protein>
<sequence length="326" mass="35906">MLDTQWQPQCTLDALKRRARLFADIRAFFAARDVLEVDTPILSQGSISDPHIEVMTTTYTGPLAPKGQTLYLQTSPEFAMKRLLAAGAGSIYQLGKVFRNEEAGSRHNSEFCMLEWYRLGMDHHQLMAEIAELLVAVAGIDAGSIEKVSYLAAFERTLGINPHTASLEVLQQLAQQHAHYGEAETDRDTLLNLLVSFVIEPSLGQQGPSFLYDYPASQAALARTATDHEGHQVACRFELFIKGVELANGYFELTDAAEQRRRLLADGETRRQLGRPYNNPDLRLADALAAGMPECAGVALGVDRLLMVILGASNISQVMPFTLARA</sequence>
<organism evidence="7 8">
    <name type="scientific">Gallaecimonas pentaromativorans</name>
    <dbReference type="NCBI Taxonomy" id="584787"/>
    <lineage>
        <taxon>Bacteria</taxon>
        <taxon>Pseudomonadati</taxon>
        <taxon>Pseudomonadota</taxon>
        <taxon>Gammaproteobacteria</taxon>
        <taxon>Enterobacterales</taxon>
        <taxon>Gallaecimonadaceae</taxon>
        <taxon>Gallaecimonas</taxon>
    </lineage>
</organism>
<dbReference type="Proteomes" id="UP000268033">
    <property type="component" value="Unassembled WGS sequence"/>
</dbReference>
<dbReference type="InterPro" id="IPR004525">
    <property type="entry name" value="EpmA"/>
</dbReference>
<dbReference type="InterPro" id="IPR006195">
    <property type="entry name" value="aa-tRNA-synth_II"/>
</dbReference>
<evidence type="ECO:0000313" key="8">
    <source>
        <dbReference type="Proteomes" id="UP000268033"/>
    </source>
</evidence>
<dbReference type="GO" id="GO:0005524">
    <property type="term" value="F:ATP binding"/>
    <property type="evidence" value="ECO:0007669"/>
    <property type="project" value="UniProtKB-KW"/>
</dbReference>
<dbReference type="PROSITE" id="PS50862">
    <property type="entry name" value="AA_TRNA_LIGASE_II"/>
    <property type="match status" value="1"/>
</dbReference>
<dbReference type="AlphaFoldDB" id="A0A3N1NWS0"/>
<dbReference type="InterPro" id="IPR004364">
    <property type="entry name" value="Aa-tRNA-synt_II"/>
</dbReference>
<evidence type="ECO:0000313" key="7">
    <source>
        <dbReference type="EMBL" id="ROQ24274.1"/>
    </source>
</evidence>
<reference evidence="7 8" key="1">
    <citation type="submission" date="2018-11" db="EMBL/GenBank/DDBJ databases">
        <title>Genomic Encyclopedia of Type Strains, Phase IV (KMG-IV): sequencing the most valuable type-strain genomes for metagenomic binning, comparative biology and taxonomic classification.</title>
        <authorList>
            <person name="Goeker M."/>
        </authorList>
    </citation>
    <scope>NUCLEOTIDE SEQUENCE [LARGE SCALE GENOMIC DNA]</scope>
    <source>
        <strain evidence="7 8">DSM 21945</strain>
    </source>
</reference>
<comment type="caution">
    <text evidence="7">The sequence shown here is derived from an EMBL/GenBank/DDBJ whole genome shotgun (WGS) entry which is preliminary data.</text>
</comment>
<feature type="domain" description="Aminoacyl-transfer RNA synthetases class-II family profile" evidence="6">
    <location>
        <begin position="18"/>
        <end position="320"/>
    </location>
</feature>
<dbReference type="Pfam" id="PF00152">
    <property type="entry name" value="tRNA-synt_2"/>
    <property type="match status" value="1"/>
</dbReference>
<proteinExistence type="predicted"/>
<dbReference type="RefSeq" id="WP_123422009.1">
    <property type="nucleotide sequence ID" value="NZ_RJUL01000007.1"/>
</dbReference>
<gene>
    <name evidence="7" type="ORF">EDC28_107156</name>
</gene>
<comment type="catalytic activity">
    <reaction evidence="5">
        <text>D-beta-lysine + L-lysyl-[protein] + ATP = N(6)-((3R)-3,6-diaminohexanoyl)-L-lysyl-[protein] + AMP + diphosphate + H(+)</text>
        <dbReference type="Rhea" id="RHEA:83435"/>
        <dbReference type="Rhea" id="RHEA-COMP:9752"/>
        <dbReference type="Rhea" id="RHEA-COMP:20131"/>
        <dbReference type="ChEBI" id="CHEBI:15378"/>
        <dbReference type="ChEBI" id="CHEBI:29969"/>
        <dbReference type="ChEBI" id="CHEBI:30616"/>
        <dbReference type="ChEBI" id="CHEBI:33019"/>
        <dbReference type="ChEBI" id="CHEBI:84138"/>
        <dbReference type="ChEBI" id="CHEBI:156053"/>
        <dbReference type="ChEBI" id="CHEBI:456215"/>
    </reaction>
    <physiologicalReaction direction="left-to-right" evidence="5">
        <dbReference type="Rhea" id="RHEA:83436"/>
    </physiologicalReaction>
</comment>
<name>A0A3N1NWS0_9GAMM</name>
<evidence type="ECO:0000256" key="3">
    <source>
        <dbReference type="ARBA" id="ARBA00022741"/>
    </source>
</evidence>
<evidence type="ECO:0000259" key="6">
    <source>
        <dbReference type="PROSITE" id="PS50862"/>
    </source>
</evidence>
<dbReference type="NCBIfam" id="NF006828">
    <property type="entry name" value="PRK09350.1"/>
    <property type="match status" value="1"/>
</dbReference>
<dbReference type="STRING" id="584787.GCA_001247655_00650"/>
<keyword evidence="7" id="KW-0030">Aminoacyl-tRNA synthetase</keyword>
<keyword evidence="4" id="KW-0067">ATP-binding</keyword>
<dbReference type="EMBL" id="RJUL01000007">
    <property type="protein sequence ID" value="ROQ24274.1"/>
    <property type="molecule type" value="Genomic_DNA"/>
</dbReference>
<dbReference type="GO" id="GO:0000049">
    <property type="term" value="F:tRNA binding"/>
    <property type="evidence" value="ECO:0007669"/>
    <property type="project" value="TreeGrafter"/>
</dbReference>
<comment type="subunit">
    <text evidence="1">Homodimer.</text>
</comment>
<dbReference type="GO" id="GO:0004824">
    <property type="term" value="F:lysine-tRNA ligase activity"/>
    <property type="evidence" value="ECO:0007669"/>
    <property type="project" value="InterPro"/>
</dbReference>
<keyword evidence="3" id="KW-0547">Nucleotide-binding</keyword>
<dbReference type="PANTHER" id="PTHR42918:SF6">
    <property type="entry name" value="ELONGATION FACTOR P--(R)-BETA-LYSINE LIGASE"/>
    <property type="match status" value="1"/>
</dbReference>
<dbReference type="FunFam" id="3.30.930.10:FF:000017">
    <property type="entry name" value="Elongation factor P--(R)-beta-lysine ligase"/>
    <property type="match status" value="1"/>
</dbReference>
<evidence type="ECO:0000256" key="4">
    <source>
        <dbReference type="ARBA" id="ARBA00022840"/>
    </source>
</evidence>
<keyword evidence="2" id="KW-0436">Ligase</keyword>
<dbReference type="PANTHER" id="PTHR42918">
    <property type="entry name" value="LYSYL-TRNA SYNTHETASE"/>
    <property type="match status" value="1"/>
</dbReference>
<accession>A0A3N1NWS0</accession>
<evidence type="ECO:0000256" key="2">
    <source>
        <dbReference type="ARBA" id="ARBA00022598"/>
    </source>
</evidence>
<dbReference type="NCBIfam" id="TIGR00462">
    <property type="entry name" value="genX"/>
    <property type="match status" value="1"/>
</dbReference>
<evidence type="ECO:0000256" key="5">
    <source>
        <dbReference type="ARBA" id="ARBA00052794"/>
    </source>
</evidence>
<evidence type="ECO:0000256" key="1">
    <source>
        <dbReference type="ARBA" id="ARBA00011738"/>
    </source>
</evidence>
<dbReference type="InterPro" id="IPR045864">
    <property type="entry name" value="aa-tRNA-synth_II/BPL/LPL"/>
</dbReference>
<dbReference type="GO" id="GO:0005829">
    <property type="term" value="C:cytosol"/>
    <property type="evidence" value="ECO:0007669"/>
    <property type="project" value="TreeGrafter"/>
</dbReference>
<keyword evidence="8" id="KW-1185">Reference proteome</keyword>
<dbReference type="Gene3D" id="3.30.930.10">
    <property type="entry name" value="Bira Bifunctional Protein, Domain 2"/>
    <property type="match status" value="1"/>
</dbReference>